<dbReference type="Gene3D" id="3.40.50.1820">
    <property type="entry name" value="alpha/beta hydrolase"/>
    <property type="match status" value="1"/>
</dbReference>
<gene>
    <name evidence="1" type="ORF">DHEL01_v201960</name>
</gene>
<dbReference type="InterPro" id="IPR029058">
    <property type="entry name" value="AB_hydrolase_fold"/>
</dbReference>
<comment type="caution">
    <text evidence="1">The sequence shown here is derived from an EMBL/GenBank/DDBJ whole genome shotgun (WGS) entry which is preliminary data.</text>
</comment>
<reference evidence="1" key="1">
    <citation type="submission" date="2017-09" db="EMBL/GenBank/DDBJ databases">
        <title>Polyketide synthases of a Diaporthe helianthi virulent isolate.</title>
        <authorList>
            <person name="Baroncelli R."/>
        </authorList>
    </citation>
    <scope>NUCLEOTIDE SEQUENCE [LARGE SCALE GENOMIC DNA]</scope>
    <source>
        <strain evidence="1">7/96</strain>
    </source>
</reference>
<proteinExistence type="predicted"/>
<protein>
    <submittedName>
        <fullName evidence="1">Abhydrolase</fullName>
    </submittedName>
</protein>
<sequence>MSRHKPHNSVLTTRVQMLVSVPTSKAPCWPTNGDAVIFNEMVPYLAQNLTVCTFDRRGYSNSTLTTNDPADLEMPQRLQHDADDAAALLSHVSGGESALVFGTSAGAIVGLETHAMFDGIHQAFLTQGIEAATAGFLGPGAASSTDVETQAAYHTLVDPQALTTLWPGPHRIPDLSGLKDKFVMAIGEKCNIPSCNISTILASETGTELYATPRGHLGYVSEPQGFASKTLP</sequence>
<dbReference type="SUPFAM" id="SSF53474">
    <property type="entry name" value="alpha/beta-Hydrolases"/>
    <property type="match status" value="1"/>
</dbReference>
<organism evidence="1 2">
    <name type="scientific">Diaporthe helianthi</name>
    <dbReference type="NCBI Taxonomy" id="158607"/>
    <lineage>
        <taxon>Eukaryota</taxon>
        <taxon>Fungi</taxon>
        <taxon>Dikarya</taxon>
        <taxon>Ascomycota</taxon>
        <taxon>Pezizomycotina</taxon>
        <taxon>Sordariomycetes</taxon>
        <taxon>Sordariomycetidae</taxon>
        <taxon>Diaporthales</taxon>
        <taxon>Diaporthaceae</taxon>
        <taxon>Diaporthe</taxon>
    </lineage>
</organism>
<dbReference type="OrthoDB" id="408373at2759"/>
<dbReference type="Proteomes" id="UP000094444">
    <property type="component" value="Unassembled WGS sequence"/>
</dbReference>
<keyword evidence="2" id="KW-1185">Reference proteome</keyword>
<evidence type="ECO:0000313" key="2">
    <source>
        <dbReference type="Proteomes" id="UP000094444"/>
    </source>
</evidence>
<evidence type="ECO:0000313" key="1">
    <source>
        <dbReference type="EMBL" id="POS79649.1"/>
    </source>
</evidence>
<dbReference type="STRING" id="158607.A0A2P5IAV9"/>
<dbReference type="InParanoid" id="A0A2P5IAV9"/>
<dbReference type="AlphaFoldDB" id="A0A2P5IAV9"/>
<dbReference type="EMBL" id="MAVT02000098">
    <property type="protein sequence ID" value="POS79649.1"/>
    <property type="molecule type" value="Genomic_DNA"/>
</dbReference>
<dbReference type="GO" id="GO:0016787">
    <property type="term" value="F:hydrolase activity"/>
    <property type="evidence" value="ECO:0007669"/>
    <property type="project" value="UniProtKB-KW"/>
</dbReference>
<accession>A0A2P5IAV9</accession>
<name>A0A2P5IAV9_DIAHE</name>